<proteinExistence type="predicted"/>
<comment type="caution">
    <text evidence="2">The sequence shown here is derived from an EMBL/GenBank/DDBJ whole genome shotgun (WGS) entry which is preliminary data.</text>
</comment>
<keyword evidence="1" id="KW-1133">Transmembrane helix</keyword>
<dbReference type="AlphaFoldDB" id="A0A9P6HIU5"/>
<reference evidence="2" key="2">
    <citation type="submission" date="2020-11" db="EMBL/GenBank/DDBJ databases">
        <authorList>
            <consortium name="DOE Joint Genome Institute"/>
            <person name="Kuo A."/>
            <person name="Miyauchi S."/>
            <person name="Kiss E."/>
            <person name="Drula E."/>
            <person name="Kohler A."/>
            <person name="Sanchez-Garcia M."/>
            <person name="Andreopoulos B."/>
            <person name="Barry K.W."/>
            <person name="Bonito G."/>
            <person name="Buee M."/>
            <person name="Carver A."/>
            <person name="Chen C."/>
            <person name="Cichocki N."/>
            <person name="Clum A."/>
            <person name="Culley D."/>
            <person name="Crous P.W."/>
            <person name="Fauchery L."/>
            <person name="Girlanda M."/>
            <person name="Hayes R."/>
            <person name="Keri Z."/>
            <person name="Labutti K."/>
            <person name="Lipzen A."/>
            <person name="Lombard V."/>
            <person name="Magnuson J."/>
            <person name="Maillard F."/>
            <person name="Morin E."/>
            <person name="Murat C."/>
            <person name="Nolan M."/>
            <person name="Ohm R."/>
            <person name="Pangilinan J."/>
            <person name="Pereira M."/>
            <person name="Perotto S."/>
            <person name="Peter M."/>
            <person name="Riley R."/>
            <person name="Sitrit Y."/>
            <person name="Stielow B."/>
            <person name="Szollosi G."/>
            <person name="Zifcakova L."/>
            <person name="Stursova M."/>
            <person name="Spatafora J.W."/>
            <person name="Tedersoo L."/>
            <person name="Vaario L.-M."/>
            <person name="Yamada A."/>
            <person name="Yan M."/>
            <person name="Wang P."/>
            <person name="Xu J."/>
            <person name="Bruns T."/>
            <person name="Baldrian P."/>
            <person name="Vilgalys R."/>
            <person name="Henrissat B."/>
            <person name="Grigoriev I.V."/>
            <person name="Hibbett D."/>
            <person name="Nagy L.G."/>
            <person name="Martin F.M."/>
        </authorList>
    </citation>
    <scope>NUCLEOTIDE SEQUENCE</scope>
    <source>
        <strain evidence="2">UH-Tt-Lm1</strain>
    </source>
</reference>
<reference evidence="2" key="1">
    <citation type="journal article" date="2020" name="Nat. Commun.">
        <title>Large-scale genome sequencing of mycorrhizal fungi provides insights into the early evolution of symbiotic traits.</title>
        <authorList>
            <person name="Miyauchi S."/>
            <person name="Kiss E."/>
            <person name="Kuo A."/>
            <person name="Drula E."/>
            <person name="Kohler A."/>
            <person name="Sanchez-Garcia M."/>
            <person name="Morin E."/>
            <person name="Andreopoulos B."/>
            <person name="Barry K.W."/>
            <person name="Bonito G."/>
            <person name="Buee M."/>
            <person name="Carver A."/>
            <person name="Chen C."/>
            <person name="Cichocki N."/>
            <person name="Clum A."/>
            <person name="Culley D."/>
            <person name="Crous P.W."/>
            <person name="Fauchery L."/>
            <person name="Girlanda M."/>
            <person name="Hayes R.D."/>
            <person name="Keri Z."/>
            <person name="LaButti K."/>
            <person name="Lipzen A."/>
            <person name="Lombard V."/>
            <person name="Magnuson J."/>
            <person name="Maillard F."/>
            <person name="Murat C."/>
            <person name="Nolan M."/>
            <person name="Ohm R.A."/>
            <person name="Pangilinan J."/>
            <person name="Pereira M.F."/>
            <person name="Perotto S."/>
            <person name="Peter M."/>
            <person name="Pfister S."/>
            <person name="Riley R."/>
            <person name="Sitrit Y."/>
            <person name="Stielow J.B."/>
            <person name="Szollosi G."/>
            <person name="Zifcakova L."/>
            <person name="Stursova M."/>
            <person name="Spatafora J.W."/>
            <person name="Tedersoo L."/>
            <person name="Vaario L.M."/>
            <person name="Yamada A."/>
            <person name="Yan M."/>
            <person name="Wang P."/>
            <person name="Xu J."/>
            <person name="Bruns T."/>
            <person name="Baldrian P."/>
            <person name="Vilgalys R."/>
            <person name="Dunand C."/>
            <person name="Henrissat B."/>
            <person name="Grigoriev I.V."/>
            <person name="Hibbett D."/>
            <person name="Nagy L.G."/>
            <person name="Martin F.M."/>
        </authorList>
    </citation>
    <scope>NUCLEOTIDE SEQUENCE</scope>
    <source>
        <strain evidence="2">UH-Tt-Lm1</strain>
    </source>
</reference>
<evidence type="ECO:0008006" key="4">
    <source>
        <dbReference type="Google" id="ProtNLM"/>
    </source>
</evidence>
<feature type="transmembrane region" description="Helical" evidence="1">
    <location>
        <begin position="320"/>
        <end position="338"/>
    </location>
</feature>
<feature type="transmembrane region" description="Helical" evidence="1">
    <location>
        <begin position="420"/>
        <end position="444"/>
    </location>
</feature>
<dbReference type="Proteomes" id="UP000736335">
    <property type="component" value="Unassembled WGS sequence"/>
</dbReference>
<evidence type="ECO:0000313" key="2">
    <source>
        <dbReference type="EMBL" id="KAF9787960.1"/>
    </source>
</evidence>
<keyword evidence="1" id="KW-0472">Membrane</keyword>
<keyword evidence="1" id="KW-0812">Transmembrane</keyword>
<sequence>MSDIKTALQPTSPALSKRYNKSARVDIQHWTIPAALYTDAVDPEPQYLPPGWRSHIHPEGALYFHRISQLNVVTGEDLSSEAAAHIYYWSDKVVKTFEEISVPLSDSYELYLEFDEDTLGCRYYIADHSKRCIFWLEPVSTEDVGINPGFSMDHFRYGLEEMYWSHVEFYPSHAGIPTNGVVDNVLNTLAHAQGDALTSSVSTFPYSAEECARFAKLIRPYQGKEIDGHIICVIARLSSFIASHKFLNHFGQAHCRLSRDQSIIDAEPSQSHWLSSILSRLLFGVPASFVDKFERLYLDTMVYTKDFREFFKNCQEDRRLFINLSFGATLMHFILLASGVGLRALSPLGLLCGLASIVSGVALYSQHQEISQGSAGEGYTYLTERRHGIYGFQYLALLFSLPKAMFFWSVALFVPQVFFILYATIGLVGICALVFFSSWLALILQYKLVPVTFRWLPSRNVSVSGYNHELASVV</sequence>
<protein>
    <recommendedName>
        <fullName evidence="4">WW domain-containing protein</fullName>
    </recommendedName>
</protein>
<keyword evidence="3" id="KW-1185">Reference proteome</keyword>
<accession>A0A9P6HIU5</accession>
<dbReference type="OrthoDB" id="2674421at2759"/>
<dbReference type="EMBL" id="WIUZ02000004">
    <property type="protein sequence ID" value="KAF9787960.1"/>
    <property type="molecule type" value="Genomic_DNA"/>
</dbReference>
<feature type="transmembrane region" description="Helical" evidence="1">
    <location>
        <begin position="344"/>
        <end position="364"/>
    </location>
</feature>
<evidence type="ECO:0000256" key="1">
    <source>
        <dbReference type="SAM" id="Phobius"/>
    </source>
</evidence>
<gene>
    <name evidence="2" type="ORF">BJ322DRAFT_1046210</name>
</gene>
<name>A0A9P6HIU5_9AGAM</name>
<evidence type="ECO:0000313" key="3">
    <source>
        <dbReference type="Proteomes" id="UP000736335"/>
    </source>
</evidence>
<organism evidence="2 3">
    <name type="scientific">Thelephora terrestris</name>
    <dbReference type="NCBI Taxonomy" id="56493"/>
    <lineage>
        <taxon>Eukaryota</taxon>
        <taxon>Fungi</taxon>
        <taxon>Dikarya</taxon>
        <taxon>Basidiomycota</taxon>
        <taxon>Agaricomycotina</taxon>
        <taxon>Agaricomycetes</taxon>
        <taxon>Thelephorales</taxon>
        <taxon>Thelephoraceae</taxon>
        <taxon>Thelephora</taxon>
    </lineage>
</organism>
<feature type="transmembrane region" description="Helical" evidence="1">
    <location>
        <begin position="394"/>
        <end position="414"/>
    </location>
</feature>